<dbReference type="PANTHER" id="PTHR42048:SF1">
    <property type="entry name" value="ARS-BINDING PROTEIN 2"/>
    <property type="match status" value="1"/>
</dbReference>
<name>A0AAN6YAF1_9PEZI</name>
<evidence type="ECO:0000256" key="1">
    <source>
        <dbReference type="SAM" id="MobiDB-lite"/>
    </source>
</evidence>
<dbReference type="GO" id="GO:0003688">
    <property type="term" value="F:DNA replication origin binding"/>
    <property type="evidence" value="ECO:0007669"/>
    <property type="project" value="TreeGrafter"/>
</dbReference>
<proteinExistence type="predicted"/>
<feature type="compositionally biased region" description="Low complexity" evidence="1">
    <location>
        <begin position="401"/>
        <end position="411"/>
    </location>
</feature>
<dbReference type="AlphaFoldDB" id="A0AAN6YAF1"/>
<dbReference type="InterPro" id="IPR018562">
    <property type="entry name" value="ARS-binding_2"/>
</dbReference>
<gene>
    <name evidence="2" type="ORF">QBC37DRAFT_282620</name>
</gene>
<feature type="region of interest" description="Disordered" evidence="1">
    <location>
        <begin position="338"/>
        <end position="459"/>
    </location>
</feature>
<reference evidence="2" key="2">
    <citation type="submission" date="2023-05" db="EMBL/GenBank/DDBJ databases">
        <authorList>
            <consortium name="Lawrence Berkeley National Laboratory"/>
            <person name="Steindorff A."/>
            <person name="Hensen N."/>
            <person name="Bonometti L."/>
            <person name="Westerberg I."/>
            <person name="Brannstrom I.O."/>
            <person name="Guillou S."/>
            <person name="Cros-Aarteil S."/>
            <person name="Calhoun S."/>
            <person name="Haridas S."/>
            <person name="Kuo A."/>
            <person name="Mondo S."/>
            <person name="Pangilinan J."/>
            <person name="Riley R."/>
            <person name="Labutti K."/>
            <person name="Andreopoulos B."/>
            <person name="Lipzen A."/>
            <person name="Chen C."/>
            <person name="Yanf M."/>
            <person name="Daum C."/>
            <person name="Ng V."/>
            <person name="Clum A."/>
            <person name="Ohm R."/>
            <person name="Martin F."/>
            <person name="Silar P."/>
            <person name="Natvig D."/>
            <person name="Lalanne C."/>
            <person name="Gautier V."/>
            <person name="Ament-Velasquez S.L."/>
            <person name="Kruys A."/>
            <person name="Hutchinson M.I."/>
            <person name="Powell A.J."/>
            <person name="Barry K."/>
            <person name="Miller A.N."/>
            <person name="Grigoriev I.V."/>
            <person name="Debuchy R."/>
            <person name="Gladieux P."/>
            <person name="Thoren M.H."/>
            <person name="Johannesson H."/>
        </authorList>
    </citation>
    <scope>NUCLEOTIDE SEQUENCE</scope>
    <source>
        <strain evidence="2">PSN293</strain>
    </source>
</reference>
<comment type="caution">
    <text evidence="2">The sequence shown here is derived from an EMBL/GenBank/DDBJ whole genome shotgun (WGS) entry which is preliminary data.</text>
</comment>
<protein>
    <submittedName>
        <fullName evidence="2">ARS-binding protein 2</fullName>
    </submittedName>
</protein>
<feature type="region of interest" description="Disordered" evidence="1">
    <location>
        <begin position="194"/>
        <end position="274"/>
    </location>
</feature>
<evidence type="ECO:0000313" key="3">
    <source>
        <dbReference type="Proteomes" id="UP001301769"/>
    </source>
</evidence>
<dbReference type="Pfam" id="PF09441">
    <property type="entry name" value="Abp2"/>
    <property type="match status" value="1"/>
</dbReference>
<accession>A0AAN6YAF1</accession>
<feature type="compositionally biased region" description="Pro residues" evidence="1">
    <location>
        <begin position="412"/>
        <end position="422"/>
    </location>
</feature>
<dbReference type="Proteomes" id="UP001301769">
    <property type="component" value="Unassembled WGS sequence"/>
</dbReference>
<feature type="compositionally biased region" description="Polar residues" evidence="1">
    <location>
        <begin position="1"/>
        <end position="16"/>
    </location>
</feature>
<keyword evidence="3" id="KW-1185">Reference proteome</keyword>
<dbReference type="EMBL" id="MU858085">
    <property type="protein sequence ID" value="KAK4215008.1"/>
    <property type="molecule type" value="Genomic_DNA"/>
</dbReference>
<dbReference type="PANTHER" id="PTHR42048">
    <property type="entry name" value="ARS-BINDING PROTEIN 2"/>
    <property type="match status" value="1"/>
</dbReference>
<evidence type="ECO:0000313" key="2">
    <source>
        <dbReference type="EMBL" id="KAK4215008.1"/>
    </source>
</evidence>
<feature type="region of interest" description="Disordered" evidence="1">
    <location>
        <begin position="1"/>
        <end position="46"/>
    </location>
</feature>
<reference evidence="2" key="1">
    <citation type="journal article" date="2023" name="Mol. Phylogenet. Evol.">
        <title>Genome-scale phylogeny and comparative genomics of the fungal order Sordariales.</title>
        <authorList>
            <person name="Hensen N."/>
            <person name="Bonometti L."/>
            <person name="Westerberg I."/>
            <person name="Brannstrom I.O."/>
            <person name="Guillou S."/>
            <person name="Cros-Aarteil S."/>
            <person name="Calhoun S."/>
            <person name="Haridas S."/>
            <person name="Kuo A."/>
            <person name="Mondo S."/>
            <person name="Pangilinan J."/>
            <person name="Riley R."/>
            <person name="LaButti K."/>
            <person name="Andreopoulos B."/>
            <person name="Lipzen A."/>
            <person name="Chen C."/>
            <person name="Yan M."/>
            <person name="Daum C."/>
            <person name="Ng V."/>
            <person name="Clum A."/>
            <person name="Steindorff A."/>
            <person name="Ohm R.A."/>
            <person name="Martin F."/>
            <person name="Silar P."/>
            <person name="Natvig D.O."/>
            <person name="Lalanne C."/>
            <person name="Gautier V."/>
            <person name="Ament-Velasquez S.L."/>
            <person name="Kruys A."/>
            <person name="Hutchinson M.I."/>
            <person name="Powell A.J."/>
            <person name="Barry K."/>
            <person name="Miller A.N."/>
            <person name="Grigoriev I.V."/>
            <person name="Debuchy R."/>
            <person name="Gladieux P."/>
            <person name="Hiltunen Thoren M."/>
            <person name="Johannesson H."/>
        </authorList>
    </citation>
    <scope>NUCLEOTIDE SEQUENCE</scope>
    <source>
        <strain evidence="2">PSN293</strain>
    </source>
</reference>
<sequence length="731" mass="79044">MQRISEQSVFTASPTSIHPEPSPGPGPGLGPARGLSPRPPLPDSKVDGSSIVDAYVSFILHCNPAVPPDTDPAALREAFLAPPKSGGKTFSTFTLFELIKQLETKELKTWAELALKLGVEPPDQEKGQSSQKIQQYAVRLKRWMHSMHVDAFFEYLMGRAHPYWTEIPADDTPITEMGRDGVAAEDDMALRALLPHIKPRRGRRKPDDDETNNLKSPSQRPSPQPEDTAEKNANGHAQSNQDLQEPWTAQPAERGSVFLFPPPGQARLHPPAPSWGHNLNDSLQTPLTAYPHMQPHSAITPSTRNAFWADEPKSAITPSKSRSRRHGAKVVSSAWRIGGSNASGKTRGRPPNSRMGNIEGPFSAFPATGHGSDVLAFKLPSPTPDRSAGPAIPAGPQSAITPTTGSSSTLLPVPPVPGPSPNSNPDLNSDSNSHHQRHQVVSSKSVPRPAKRSRLSLQVPERVGGQVRLATPPLPPPPLSAPAMATPVVTITGAPANGTKQSEAPAMATPAVTITGVPANGTKPNEQPGLILDPTDHTNKHEMESFFVSQILGGNWFSHDHKELPPCSIGEAWALAEAVIDKLLRTAATPQAFLINLAALAGGRLLMAPNTLNITRQRPDQDEDEPRKQRYLCEWHLQFGSIRGSYSMEETVLVDKWRTAGAGDLNTTQPRPTATRATTAAAPRCDNDNVWEGRFIEATKLLQQRDEELERLRSLIVGALKESRQPGSVTS</sequence>
<organism evidence="2 3">
    <name type="scientific">Rhypophila decipiens</name>
    <dbReference type="NCBI Taxonomy" id="261697"/>
    <lineage>
        <taxon>Eukaryota</taxon>
        <taxon>Fungi</taxon>
        <taxon>Dikarya</taxon>
        <taxon>Ascomycota</taxon>
        <taxon>Pezizomycotina</taxon>
        <taxon>Sordariomycetes</taxon>
        <taxon>Sordariomycetidae</taxon>
        <taxon>Sordariales</taxon>
        <taxon>Naviculisporaceae</taxon>
        <taxon>Rhypophila</taxon>
    </lineage>
</organism>